<dbReference type="RefSeq" id="WP_063970330.1">
    <property type="nucleotide sequence ID" value="NZ_JAMXLT020000018.1"/>
</dbReference>
<dbReference type="EMBL" id="JAMXLT020000018">
    <property type="protein sequence ID" value="MDW8549436.1"/>
    <property type="molecule type" value="Genomic_DNA"/>
</dbReference>
<dbReference type="SUPFAM" id="SSF158668">
    <property type="entry name" value="MtlR-like"/>
    <property type="match status" value="1"/>
</dbReference>
<evidence type="ECO:0008006" key="3">
    <source>
        <dbReference type="Google" id="ProtNLM"/>
    </source>
</evidence>
<protein>
    <recommendedName>
        <fullName evidence="3">Apea-like HEPN domain-containing protein</fullName>
    </recommendedName>
</protein>
<name>A0ABU4JIU3_9FLAO</name>
<keyword evidence="2" id="KW-1185">Reference proteome</keyword>
<gene>
    <name evidence="1" type="ORF">NG800_010975</name>
</gene>
<reference evidence="1 2" key="1">
    <citation type="submission" date="2023-11" db="EMBL/GenBank/DDBJ databases">
        <title>First isolation, identification, and characterization of non-pathogenic Epilithonimonas ginsengisoli isolated from diseased farmed rainbow trout (Oncorhynchus mykiss) in Chile.</title>
        <authorList>
            <person name="Miranda C.D."/>
            <person name="Irgang R."/>
            <person name="Concha C."/>
            <person name="Rojas R."/>
            <person name="Avendano R."/>
        </authorList>
    </citation>
    <scope>NUCLEOTIDE SEQUENCE [LARGE SCALE GENOMIC DNA]</scope>
    <source>
        <strain evidence="1 2">FP99</strain>
    </source>
</reference>
<evidence type="ECO:0000313" key="2">
    <source>
        <dbReference type="Proteomes" id="UP001204439"/>
    </source>
</evidence>
<organism evidence="1 2">
    <name type="scientific">Epilithonimonas ginsengisoli</name>
    <dbReference type="NCBI Taxonomy" id="1245592"/>
    <lineage>
        <taxon>Bacteria</taxon>
        <taxon>Pseudomonadati</taxon>
        <taxon>Bacteroidota</taxon>
        <taxon>Flavobacteriia</taxon>
        <taxon>Flavobacteriales</taxon>
        <taxon>Weeksellaceae</taxon>
        <taxon>Chryseobacterium group</taxon>
        <taxon>Epilithonimonas</taxon>
    </lineage>
</organism>
<proteinExistence type="predicted"/>
<dbReference type="InterPro" id="IPR038026">
    <property type="entry name" value="MtlR-like_sf"/>
</dbReference>
<comment type="caution">
    <text evidence="1">The sequence shown here is derived from an EMBL/GenBank/DDBJ whole genome shotgun (WGS) entry which is preliminary data.</text>
</comment>
<accession>A0ABU4JIU3</accession>
<evidence type="ECO:0000313" key="1">
    <source>
        <dbReference type="EMBL" id="MDW8549436.1"/>
    </source>
</evidence>
<sequence>MKWIVFQEHEEKALNFIQSLPTDYWYSNKDRFFRKEHNCSLLLKIEDAVFKFILTSTSEDFTSYIESHLQQLYIDFQLVNELEDTTDYEFIISKEIDNNYVIALNQQLGSYRVDKIQKKYLGAHIERLKDKLANVFERITKYEFDFSIMIATSYLDELISELFKHTFELDRFAKFDQNTKTSVTLNFKIEYLYAKGIIDAKTNDTLSLLRKIRNTLAHQSVIEEKEEKSIDSRIVEIKKICDNGILSRPETIQGITDSRLLVLVPVIENLCLAFINAIHFSNPLIKLGNILYANKGYGTGFIYTTVPEYISERVLHHLEHKYHSLKLDSETYHRHGIQVNF</sequence>
<dbReference type="Proteomes" id="UP001204439">
    <property type="component" value="Unassembled WGS sequence"/>
</dbReference>
<dbReference type="Gene3D" id="1.20.120.330">
    <property type="entry name" value="Nucleotidyltransferases domain 2"/>
    <property type="match status" value="1"/>
</dbReference>